<name>A0AA35ZXT2_LACSI</name>
<evidence type="ECO:0008006" key="3">
    <source>
        <dbReference type="Google" id="ProtNLM"/>
    </source>
</evidence>
<dbReference type="AlphaFoldDB" id="A0AA35ZXT2"/>
<keyword evidence="2" id="KW-1185">Reference proteome</keyword>
<evidence type="ECO:0000313" key="2">
    <source>
        <dbReference type="Proteomes" id="UP001177003"/>
    </source>
</evidence>
<gene>
    <name evidence="1" type="ORF">LSALG_LOCUS38465</name>
</gene>
<proteinExistence type="predicted"/>
<accession>A0AA35ZXT2</accession>
<dbReference type="PANTHER" id="PTHR31704:SF37">
    <property type="entry name" value="HEAT SHOCK PROTEIN"/>
    <property type="match status" value="1"/>
</dbReference>
<dbReference type="Proteomes" id="UP001177003">
    <property type="component" value="Chromosome 8"/>
</dbReference>
<reference evidence="1" key="1">
    <citation type="submission" date="2023-04" db="EMBL/GenBank/DDBJ databases">
        <authorList>
            <person name="Vijverberg K."/>
            <person name="Xiong W."/>
            <person name="Schranz E."/>
        </authorList>
    </citation>
    <scope>NUCLEOTIDE SEQUENCE</scope>
</reference>
<protein>
    <recommendedName>
        <fullName evidence="3">Myb/SANT-like domain-containing protein</fullName>
    </recommendedName>
</protein>
<dbReference type="PANTHER" id="PTHR31704">
    <property type="entry name" value="MYB/SANT-LIKE DNA-BINDING DOMAIN PROTEIN-RELATED"/>
    <property type="match status" value="1"/>
</dbReference>
<organism evidence="1 2">
    <name type="scientific">Lactuca saligna</name>
    <name type="common">Willowleaf lettuce</name>
    <dbReference type="NCBI Taxonomy" id="75948"/>
    <lineage>
        <taxon>Eukaryota</taxon>
        <taxon>Viridiplantae</taxon>
        <taxon>Streptophyta</taxon>
        <taxon>Embryophyta</taxon>
        <taxon>Tracheophyta</taxon>
        <taxon>Spermatophyta</taxon>
        <taxon>Magnoliopsida</taxon>
        <taxon>eudicotyledons</taxon>
        <taxon>Gunneridae</taxon>
        <taxon>Pentapetalae</taxon>
        <taxon>asterids</taxon>
        <taxon>campanulids</taxon>
        <taxon>Asterales</taxon>
        <taxon>Asteraceae</taxon>
        <taxon>Cichorioideae</taxon>
        <taxon>Cichorieae</taxon>
        <taxon>Lactucinae</taxon>
        <taxon>Lactuca</taxon>
    </lineage>
</organism>
<evidence type="ECO:0000313" key="1">
    <source>
        <dbReference type="EMBL" id="CAI9299777.1"/>
    </source>
</evidence>
<dbReference type="EMBL" id="OX465084">
    <property type="protein sequence ID" value="CAI9299777.1"/>
    <property type="molecule type" value="Genomic_DNA"/>
</dbReference>
<sequence length="110" mass="13119">MKDKTGYNLEKKQLTNKWENMKKEWKLYDCLMRLETGLGGTRSLIDASPEWWDEKIKNKEYAKFRNTYLSIFDEKYALLFRDIVAIGDQIMVPLQFQNNSNPNEENMEGK</sequence>